<dbReference type="Gene3D" id="1.20.5.190">
    <property type="match status" value="1"/>
</dbReference>
<keyword evidence="1" id="KW-0732">Signal</keyword>
<dbReference type="AlphaFoldDB" id="A0A8T3DAH0"/>
<dbReference type="Proteomes" id="UP000829720">
    <property type="component" value="Unassembled WGS sequence"/>
</dbReference>
<gene>
    <name evidence="2" type="ORF">AGOR_G00121830</name>
</gene>
<organism evidence="2 3">
    <name type="scientific">Albula goreensis</name>
    <dbReference type="NCBI Taxonomy" id="1534307"/>
    <lineage>
        <taxon>Eukaryota</taxon>
        <taxon>Metazoa</taxon>
        <taxon>Chordata</taxon>
        <taxon>Craniata</taxon>
        <taxon>Vertebrata</taxon>
        <taxon>Euteleostomi</taxon>
        <taxon>Actinopterygii</taxon>
        <taxon>Neopterygii</taxon>
        <taxon>Teleostei</taxon>
        <taxon>Albuliformes</taxon>
        <taxon>Albulidae</taxon>
        <taxon>Albula</taxon>
    </lineage>
</organism>
<dbReference type="InterPro" id="IPR000048">
    <property type="entry name" value="IQ_motif_EF-hand-BS"/>
</dbReference>
<feature type="chain" id="PRO_5035868480" description="Secreted protein" evidence="1">
    <location>
        <begin position="17"/>
        <end position="105"/>
    </location>
</feature>
<name>A0A8T3DAH0_9TELE</name>
<reference evidence="2" key="1">
    <citation type="submission" date="2021-01" db="EMBL/GenBank/DDBJ databases">
        <authorList>
            <person name="Zahm M."/>
            <person name="Roques C."/>
            <person name="Cabau C."/>
            <person name="Klopp C."/>
            <person name="Donnadieu C."/>
            <person name="Jouanno E."/>
            <person name="Lampietro C."/>
            <person name="Louis A."/>
            <person name="Herpin A."/>
            <person name="Echchiki A."/>
            <person name="Berthelot C."/>
            <person name="Parey E."/>
            <person name="Roest-Crollius H."/>
            <person name="Braasch I."/>
            <person name="Postlethwait J."/>
            <person name="Bobe J."/>
            <person name="Montfort J."/>
            <person name="Bouchez O."/>
            <person name="Begum T."/>
            <person name="Mejri S."/>
            <person name="Adams A."/>
            <person name="Chen W.-J."/>
            <person name="Guiguen Y."/>
        </authorList>
    </citation>
    <scope>NUCLEOTIDE SEQUENCE</scope>
    <source>
        <tissue evidence="2">Blood</tissue>
    </source>
</reference>
<feature type="signal peptide" evidence="1">
    <location>
        <begin position="1"/>
        <end position="16"/>
    </location>
</feature>
<evidence type="ECO:0008006" key="4">
    <source>
        <dbReference type="Google" id="ProtNLM"/>
    </source>
</evidence>
<protein>
    <recommendedName>
        <fullName evidence="4">Secreted protein</fullName>
    </recommendedName>
</protein>
<dbReference type="OrthoDB" id="9049358at2759"/>
<dbReference type="EMBL" id="JAERUA010000011">
    <property type="protein sequence ID" value="KAI1893256.1"/>
    <property type="molecule type" value="Genomic_DNA"/>
</dbReference>
<evidence type="ECO:0000313" key="2">
    <source>
        <dbReference type="EMBL" id="KAI1893256.1"/>
    </source>
</evidence>
<proteinExistence type="predicted"/>
<keyword evidence="3" id="KW-1185">Reference proteome</keyword>
<accession>A0A8T3DAH0</accession>
<evidence type="ECO:0000256" key="1">
    <source>
        <dbReference type="SAM" id="SignalP"/>
    </source>
</evidence>
<evidence type="ECO:0000313" key="3">
    <source>
        <dbReference type="Proteomes" id="UP000829720"/>
    </source>
</evidence>
<sequence length="105" mass="12130">MLATMLTAMYLAVRVAEQLGARLVRSEPLPYTVTQPMPWQVQCVSQGRRGSRVDEFGFERRNSVGGHRRNSGRFLSNPAHLDKAATTIQSQYRRYQQRKQKGRRH</sequence>
<dbReference type="Pfam" id="PF00612">
    <property type="entry name" value="IQ"/>
    <property type="match status" value="1"/>
</dbReference>
<dbReference type="PROSITE" id="PS50096">
    <property type="entry name" value="IQ"/>
    <property type="match status" value="1"/>
</dbReference>
<comment type="caution">
    <text evidence="2">The sequence shown here is derived from an EMBL/GenBank/DDBJ whole genome shotgun (WGS) entry which is preliminary data.</text>
</comment>